<sequence>MCATLALRPPQQTGLQMRPRTEGTEAASPHNGISNEARMRKDWLRAPEEPSGMGWFHPHSHLCPAPLCQLYTEASRPFGAVLMVRRINERKVPGTAPAWAWGLGIRGESEPGIPLSVSPHPGRQGHHPTPGNPTSGYTEGSEWSQVLWRAPKGHTAGLETAASLCLPLQLKEECGQFSGMSLSVLQRPPNL</sequence>
<dbReference type="AlphaFoldDB" id="A0A811ZA58"/>
<gene>
    <name evidence="2" type="ORF">NYPRO_LOCUS18384</name>
</gene>
<evidence type="ECO:0000313" key="2">
    <source>
        <dbReference type="EMBL" id="CAD7685591.1"/>
    </source>
</evidence>
<protein>
    <submittedName>
        <fullName evidence="2">(raccoon dog) hypothetical protein</fullName>
    </submittedName>
</protein>
<name>A0A811ZA58_NYCPR</name>
<proteinExistence type="predicted"/>
<evidence type="ECO:0000256" key="1">
    <source>
        <dbReference type="SAM" id="MobiDB-lite"/>
    </source>
</evidence>
<comment type="caution">
    <text evidence="2">The sequence shown here is derived from an EMBL/GenBank/DDBJ whole genome shotgun (WGS) entry which is preliminary data.</text>
</comment>
<evidence type="ECO:0000313" key="3">
    <source>
        <dbReference type="Proteomes" id="UP000645828"/>
    </source>
</evidence>
<feature type="compositionally biased region" description="Polar residues" evidence="1">
    <location>
        <begin position="132"/>
        <end position="141"/>
    </location>
</feature>
<feature type="region of interest" description="Disordered" evidence="1">
    <location>
        <begin position="1"/>
        <end position="37"/>
    </location>
</feature>
<reference evidence="2" key="1">
    <citation type="submission" date="2020-12" db="EMBL/GenBank/DDBJ databases">
        <authorList>
            <consortium name="Molecular Ecology Group"/>
        </authorList>
    </citation>
    <scope>NUCLEOTIDE SEQUENCE</scope>
    <source>
        <strain evidence="2">TBG_1078</strain>
    </source>
</reference>
<accession>A0A811ZA58</accession>
<keyword evidence="3" id="KW-1185">Reference proteome</keyword>
<organism evidence="2 3">
    <name type="scientific">Nyctereutes procyonoides</name>
    <name type="common">Raccoon dog</name>
    <name type="synonym">Canis procyonoides</name>
    <dbReference type="NCBI Taxonomy" id="34880"/>
    <lineage>
        <taxon>Eukaryota</taxon>
        <taxon>Metazoa</taxon>
        <taxon>Chordata</taxon>
        <taxon>Craniata</taxon>
        <taxon>Vertebrata</taxon>
        <taxon>Euteleostomi</taxon>
        <taxon>Mammalia</taxon>
        <taxon>Eutheria</taxon>
        <taxon>Laurasiatheria</taxon>
        <taxon>Carnivora</taxon>
        <taxon>Caniformia</taxon>
        <taxon>Canidae</taxon>
        <taxon>Nyctereutes</taxon>
    </lineage>
</organism>
<feature type="region of interest" description="Disordered" evidence="1">
    <location>
        <begin position="116"/>
        <end position="141"/>
    </location>
</feature>
<dbReference type="Proteomes" id="UP000645828">
    <property type="component" value="Unassembled WGS sequence"/>
</dbReference>
<dbReference type="EMBL" id="CAJHUB010000760">
    <property type="protein sequence ID" value="CAD7685591.1"/>
    <property type="molecule type" value="Genomic_DNA"/>
</dbReference>